<evidence type="ECO:0000313" key="8">
    <source>
        <dbReference type="Proteomes" id="UP000075321"/>
    </source>
</evidence>
<reference evidence="7 8" key="1">
    <citation type="submission" date="2016-02" db="EMBL/GenBank/DDBJ databases">
        <title>Genome sequence of Halalkalicoccus paucihalophilus DSM 24557.</title>
        <authorList>
            <person name="Poehlein A."/>
            <person name="Daniel R."/>
        </authorList>
    </citation>
    <scope>NUCLEOTIDE SEQUENCE [LARGE SCALE GENOMIC DNA]</scope>
    <source>
        <strain evidence="7 8">DSM 24557</strain>
    </source>
</reference>
<keyword evidence="2" id="KW-0479">Metal-binding</keyword>
<dbReference type="Proteomes" id="UP000075321">
    <property type="component" value="Unassembled WGS sequence"/>
</dbReference>
<evidence type="ECO:0000256" key="4">
    <source>
        <dbReference type="ARBA" id="ARBA00023014"/>
    </source>
</evidence>
<dbReference type="PROSITE" id="PS51296">
    <property type="entry name" value="RIESKE"/>
    <property type="match status" value="1"/>
</dbReference>
<dbReference type="InterPro" id="IPR036922">
    <property type="entry name" value="Rieske_2Fe-2S_sf"/>
</dbReference>
<sequence>MSGRHRLTTVETVEEEDAWLFTVRDDHDEDVEVFLVPCADEADGIEAWINSCTHEAQALYREDVGAVVREGSIVCPKHGSAFDTCSGYCDNGPAAETTLPAIDITVEDGQVYLTDDDVRFLYEGPSRNDDDGGDAPSSTSHLRF</sequence>
<dbReference type="Pfam" id="PF00355">
    <property type="entry name" value="Rieske"/>
    <property type="match status" value="1"/>
</dbReference>
<comment type="caution">
    <text evidence="7">The sequence shown here is derived from an EMBL/GenBank/DDBJ whole genome shotgun (WGS) entry which is preliminary data.</text>
</comment>
<dbReference type="GO" id="GO:0051537">
    <property type="term" value="F:2 iron, 2 sulfur cluster binding"/>
    <property type="evidence" value="ECO:0007669"/>
    <property type="project" value="UniProtKB-KW"/>
</dbReference>
<dbReference type="PANTHER" id="PTHR40261">
    <property type="match status" value="1"/>
</dbReference>
<feature type="region of interest" description="Disordered" evidence="5">
    <location>
        <begin position="123"/>
        <end position="144"/>
    </location>
</feature>
<accession>A0A151AFF7</accession>
<dbReference type="EMBL" id="LTAZ01000004">
    <property type="protein sequence ID" value="KYH26292.1"/>
    <property type="molecule type" value="Genomic_DNA"/>
</dbReference>
<keyword evidence="3" id="KW-0408">Iron</keyword>
<dbReference type="Gene3D" id="2.102.10.10">
    <property type="entry name" value="Rieske [2Fe-2S] iron-sulphur domain"/>
    <property type="match status" value="1"/>
</dbReference>
<dbReference type="PANTHER" id="PTHR40261:SF1">
    <property type="entry name" value="RIESKE DOMAIN-CONTAINING PROTEIN"/>
    <property type="match status" value="1"/>
</dbReference>
<keyword evidence="4" id="KW-0411">Iron-sulfur</keyword>
<keyword evidence="8" id="KW-1185">Reference proteome</keyword>
<evidence type="ECO:0000256" key="5">
    <source>
        <dbReference type="SAM" id="MobiDB-lite"/>
    </source>
</evidence>
<dbReference type="AlphaFoldDB" id="A0A151AFF7"/>
<evidence type="ECO:0000256" key="2">
    <source>
        <dbReference type="ARBA" id="ARBA00022723"/>
    </source>
</evidence>
<name>A0A151AFF7_9EURY</name>
<dbReference type="PATRIC" id="fig|1008153.3.peg.1399"/>
<dbReference type="GO" id="GO:0046872">
    <property type="term" value="F:metal ion binding"/>
    <property type="evidence" value="ECO:0007669"/>
    <property type="project" value="UniProtKB-KW"/>
</dbReference>
<evidence type="ECO:0000313" key="7">
    <source>
        <dbReference type="EMBL" id="KYH26292.1"/>
    </source>
</evidence>
<evidence type="ECO:0000256" key="3">
    <source>
        <dbReference type="ARBA" id="ARBA00023004"/>
    </source>
</evidence>
<dbReference type="CDD" id="cd03467">
    <property type="entry name" value="Rieske"/>
    <property type="match status" value="1"/>
</dbReference>
<dbReference type="InterPro" id="IPR017941">
    <property type="entry name" value="Rieske_2Fe-2S"/>
</dbReference>
<keyword evidence="1" id="KW-0001">2Fe-2S</keyword>
<evidence type="ECO:0000259" key="6">
    <source>
        <dbReference type="PROSITE" id="PS51296"/>
    </source>
</evidence>
<protein>
    <submittedName>
        <fullName evidence="7">Rieske [2Fe-2S] domain protein</fullName>
    </submittedName>
</protein>
<dbReference type="SUPFAM" id="SSF50022">
    <property type="entry name" value="ISP domain"/>
    <property type="match status" value="1"/>
</dbReference>
<organism evidence="7 8">
    <name type="scientific">Halalkalicoccus paucihalophilus</name>
    <dbReference type="NCBI Taxonomy" id="1008153"/>
    <lineage>
        <taxon>Archaea</taxon>
        <taxon>Methanobacteriati</taxon>
        <taxon>Methanobacteriota</taxon>
        <taxon>Stenosarchaea group</taxon>
        <taxon>Halobacteria</taxon>
        <taxon>Halobacteriales</taxon>
        <taxon>Halococcaceae</taxon>
        <taxon>Halalkalicoccus</taxon>
    </lineage>
</organism>
<evidence type="ECO:0000256" key="1">
    <source>
        <dbReference type="ARBA" id="ARBA00022714"/>
    </source>
</evidence>
<gene>
    <name evidence="7" type="ORF">HAPAU_13880</name>
</gene>
<dbReference type="OrthoDB" id="250454at2157"/>
<dbReference type="RefSeq" id="WP_066380901.1">
    <property type="nucleotide sequence ID" value="NZ_LTAZ01000004.1"/>
</dbReference>
<feature type="domain" description="Rieske" evidence="6">
    <location>
        <begin position="19"/>
        <end position="113"/>
    </location>
</feature>
<proteinExistence type="predicted"/>